<name>A0A6S7AVV1_9BURK</name>
<gene>
    <name evidence="1" type="ORF">LMG28138_00821</name>
</gene>
<dbReference type="EMBL" id="CADIKM010000003">
    <property type="protein sequence ID" value="CAB3779462.1"/>
    <property type="molecule type" value="Genomic_DNA"/>
</dbReference>
<evidence type="ECO:0000313" key="2">
    <source>
        <dbReference type="Proteomes" id="UP000494115"/>
    </source>
</evidence>
<organism evidence="1 2">
    <name type="scientific">Pararobbsia alpina</name>
    <dbReference type="NCBI Taxonomy" id="621374"/>
    <lineage>
        <taxon>Bacteria</taxon>
        <taxon>Pseudomonadati</taxon>
        <taxon>Pseudomonadota</taxon>
        <taxon>Betaproteobacteria</taxon>
        <taxon>Burkholderiales</taxon>
        <taxon>Burkholderiaceae</taxon>
        <taxon>Pararobbsia</taxon>
    </lineage>
</organism>
<proteinExistence type="predicted"/>
<evidence type="ECO:0000313" key="1">
    <source>
        <dbReference type="EMBL" id="CAB3779462.1"/>
    </source>
</evidence>
<dbReference type="AlphaFoldDB" id="A0A6S7AVV1"/>
<dbReference type="Proteomes" id="UP000494115">
    <property type="component" value="Unassembled WGS sequence"/>
</dbReference>
<protein>
    <submittedName>
        <fullName evidence="1">Uncharacterized protein</fullName>
    </submittedName>
</protein>
<reference evidence="1 2" key="1">
    <citation type="submission" date="2020-04" db="EMBL/GenBank/DDBJ databases">
        <authorList>
            <person name="De Canck E."/>
        </authorList>
    </citation>
    <scope>NUCLEOTIDE SEQUENCE [LARGE SCALE GENOMIC DNA]</scope>
    <source>
        <strain evidence="1 2">LMG 28138</strain>
    </source>
</reference>
<accession>A0A6S7AVV1</accession>
<sequence>MDQVKQLQESARILHALLTRHAKSSENAEMVLGFMTALFVAIECGEVVPPVHDKYRWYFANTEGPLFKYDDLGEAHAQYSHALEGWVT</sequence>
<keyword evidence="2" id="KW-1185">Reference proteome</keyword>